<evidence type="ECO:0000259" key="7">
    <source>
        <dbReference type="Pfam" id="PF02771"/>
    </source>
</evidence>
<name>A0A4R9ADC4_9MICO</name>
<dbReference type="InterPro" id="IPR037069">
    <property type="entry name" value="AcylCoA_DH/ox_N_sf"/>
</dbReference>
<evidence type="ECO:0000313" key="8">
    <source>
        <dbReference type="EMBL" id="TFD58771.1"/>
    </source>
</evidence>
<keyword evidence="4" id="KW-0274">FAD</keyword>
<dbReference type="InterPro" id="IPR036250">
    <property type="entry name" value="AcylCo_DH-like_C"/>
</dbReference>
<evidence type="ECO:0000256" key="5">
    <source>
        <dbReference type="ARBA" id="ARBA00023002"/>
    </source>
</evidence>
<dbReference type="Gene3D" id="2.40.110.10">
    <property type="entry name" value="Butyryl-CoA Dehydrogenase, subunit A, domain 2"/>
    <property type="match status" value="1"/>
</dbReference>
<feature type="domain" description="Acyl-CoA dehydrogenase/oxidase C-terminal" evidence="6">
    <location>
        <begin position="222"/>
        <end position="367"/>
    </location>
</feature>
<evidence type="ECO:0000256" key="2">
    <source>
        <dbReference type="ARBA" id="ARBA00009347"/>
    </source>
</evidence>
<keyword evidence="3" id="KW-0285">Flavoprotein</keyword>
<dbReference type="SUPFAM" id="SSF47203">
    <property type="entry name" value="Acyl-CoA dehydrogenase C-terminal domain-like"/>
    <property type="match status" value="1"/>
</dbReference>
<dbReference type="Pfam" id="PF02771">
    <property type="entry name" value="Acyl-CoA_dh_N"/>
    <property type="match status" value="1"/>
</dbReference>
<evidence type="ECO:0000256" key="1">
    <source>
        <dbReference type="ARBA" id="ARBA00001974"/>
    </source>
</evidence>
<dbReference type="PANTHER" id="PTHR43884:SF20">
    <property type="entry name" value="ACYL-COA DEHYDROGENASE FADE28"/>
    <property type="match status" value="1"/>
</dbReference>
<dbReference type="Gene3D" id="1.20.140.10">
    <property type="entry name" value="Butyryl-CoA Dehydrogenase, subunit A, domain 3"/>
    <property type="match status" value="1"/>
</dbReference>
<proteinExistence type="inferred from homology"/>
<dbReference type="InterPro" id="IPR009075">
    <property type="entry name" value="AcylCo_DH/oxidase_C"/>
</dbReference>
<gene>
    <name evidence="8" type="ORF">E3T39_10325</name>
</gene>
<comment type="similarity">
    <text evidence="2">Belongs to the acyl-CoA dehydrogenase family.</text>
</comment>
<dbReference type="Proteomes" id="UP000298170">
    <property type="component" value="Unassembled WGS sequence"/>
</dbReference>
<dbReference type="RefSeq" id="WP_134515010.1">
    <property type="nucleotide sequence ID" value="NZ_SOHJ01000011.1"/>
</dbReference>
<comment type="caution">
    <text evidence="8">The sequence shown here is derived from an EMBL/GenBank/DDBJ whole genome shotgun (WGS) entry which is preliminary data.</text>
</comment>
<sequence>MTPPSTSTGVNLLYSEVEDSLRQNLRDLLTVRCTPARVIAMYDGEGDLQPSLWRELSVDLGLAGLLVPEERGGAGASAREAAVVMEELGRFVAPVSFLTSAVVATTALRGTNHEILDGLGAGQRTAALTVPLHLSAFGFRAAVRMDGEGRLHGAVTSVAGALDADVLVVPVRSGAGVELHLVDVDGVGVTVETVTSLDMTRQLADIVFTGADSTLVVGADAGDAAVREALEVGAALLASEQLGVAQWCLDRLVSYLVDRKQFGRPVGGLQAIKHRLADLYVLVESARAAARYAAATAADGDPDREVAASLAQAFCSEVAVKAAEECVQLHGGIGMTWEYPAHLYLKRAKADQIAFGTAGAHRQRLGELVALNPATQIGLRHD</sequence>
<dbReference type="GO" id="GO:0003995">
    <property type="term" value="F:acyl-CoA dehydrogenase activity"/>
    <property type="evidence" value="ECO:0007669"/>
    <property type="project" value="TreeGrafter"/>
</dbReference>
<dbReference type="SUPFAM" id="SSF56645">
    <property type="entry name" value="Acyl-CoA dehydrogenase NM domain-like"/>
    <property type="match status" value="1"/>
</dbReference>
<dbReference type="OrthoDB" id="7328575at2"/>
<dbReference type="AlphaFoldDB" id="A0A4R9ADC4"/>
<evidence type="ECO:0000256" key="3">
    <source>
        <dbReference type="ARBA" id="ARBA00022630"/>
    </source>
</evidence>
<reference evidence="8 9" key="1">
    <citation type="submission" date="2019-03" db="EMBL/GenBank/DDBJ databases">
        <title>Genomics of glacier-inhabiting Cryobacterium strains.</title>
        <authorList>
            <person name="Liu Q."/>
            <person name="Xin Y.-H."/>
        </authorList>
    </citation>
    <scope>NUCLEOTIDE SEQUENCE [LARGE SCALE GENOMIC DNA]</scope>
    <source>
        <strain evidence="8 9">Sr39</strain>
    </source>
</reference>
<keyword evidence="9" id="KW-1185">Reference proteome</keyword>
<protein>
    <submittedName>
        <fullName evidence="8">Acyl-CoA dehydrogenase</fullName>
    </submittedName>
</protein>
<dbReference type="PANTHER" id="PTHR43884">
    <property type="entry name" value="ACYL-COA DEHYDROGENASE"/>
    <property type="match status" value="1"/>
</dbReference>
<dbReference type="Gene3D" id="1.10.540.10">
    <property type="entry name" value="Acyl-CoA dehydrogenase/oxidase, N-terminal domain"/>
    <property type="match status" value="1"/>
</dbReference>
<feature type="domain" description="Acyl-CoA dehydrogenase/oxidase N-terminal" evidence="7">
    <location>
        <begin position="16"/>
        <end position="103"/>
    </location>
</feature>
<dbReference type="InterPro" id="IPR046373">
    <property type="entry name" value="Acyl-CoA_Oxase/DH_mid-dom_sf"/>
</dbReference>
<evidence type="ECO:0000256" key="4">
    <source>
        <dbReference type="ARBA" id="ARBA00022827"/>
    </source>
</evidence>
<evidence type="ECO:0000313" key="9">
    <source>
        <dbReference type="Proteomes" id="UP000298170"/>
    </source>
</evidence>
<accession>A0A4R9ADC4</accession>
<dbReference type="InterPro" id="IPR013786">
    <property type="entry name" value="AcylCoA_DH/ox_N"/>
</dbReference>
<evidence type="ECO:0000259" key="6">
    <source>
        <dbReference type="Pfam" id="PF00441"/>
    </source>
</evidence>
<dbReference type="InterPro" id="IPR009100">
    <property type="entry name" value="AcylCoA_DH/oxidase_NM_dom_sf"/>
</dbReference>
<dbReference type="GO" id="GO:0050660">
    <property type="term" value="F:flavin adenine dinucleotide binding"/>
    <property type="evidence" value="ECO:0007669"/>
    <property type="project" value="InterPro"/>
</dbReference>
<keyword evidence="5" id="KW-0560">Oxidoreductase</keyword>
<comment type="cofactor">
    <cofactor evidence="1">
        <name>FAD</name>
        <dbReference type="ChEBI" id="CHEBI:57692"/>
    </cofactor>
</comment>
<organism evidence="8 9">
    <name type="scientific">Cryobacterium suzukii</name>
    <dbReference type="NCBI Taxonomy" id="1259198"/>
    <lineage>
        <taxon>Bacteria</taxon>
        <taxon>Bacillati</taxon>
        <taxon>Actinomycetota</taxon>
        <taxon>Actinomycetes</taxon>
        <taxon>Micrococcales</taxon>
        <taxon>Microbacteriaceae</taxon>
        <taxon>Cryobacterium</taxon>
    </lineage>
</organism>
<dbReference type="EMBL" id="SOHJ01000011">
    <property type="protein sequence ID" value="TFD58771.1"/>
    <property type="molecule type" value="Genomic_DNA"/>
</dbReference>
<dbReference type="Pfam" id="PF00441">
    <property type="entry name" value="Acyl-CoA_dh_1"/>
    <property type="match status" value="1"/>
</dbReference>